<feature type="region of interest" description="Disordered" evidence="1">
    <location>
        <begin position="1107"/>
        <end position="1201"/>
    </location>
</feature>
<feature type="compositionally biased region" description="Low complexity" evidence="1">
    <location>
        <begin position="422"/>
        <end position="431"/>
    </location>
</feature>
<feature type="compositionally biased region" description="Basic and acidic residues" evidence="1">
    <location>
        <begin position="810"/>
        <end position="829"/>
    </location>
</feature>
<organism evidence="2">
    <name type="scientific">Cladocopium goreaui</name>
    <dbReference type="NCBI Taxonomy" id="2562237"/>
    <lineage>
        <taxon>Eukaryota</taxon>
        <taxon>Sar</taxon>
        <taxon>Alveolata</taxon>
        <taxon>Dinophyceae</taxon>
        <taxon>Suessiales</taxon>
        <taxon>Symbiodiniaceae</taxon>
        <taxon>Cladocopium</taxon>
    </lineage>
</organism>
<evidence type="ECO:0000313" key="4">
    <source>
        <dbReference type="EMBL" id="CAL4803086.1"/>
    </source>
</evidence>
<dbReference type="EMBL" id="CAMXCT030006549">
    <property type="protein sequence ID" value="CAL4803086.1"/>
    <property type="molecule type" value="Genomic_DNA"/>
</dbReference>
<feature type="compositionally biased region" description="Acidic residues" evidence="1">
    <location>
        <begin position="187"/>
        <end position="196"/>
    </location>
</feature>
<keyword evidence="5" id="KW-1185">Reference proteome</keyword>
<feature type="compositionally biased region" description="Basic and acidic residues" evidence="1">
    <location>
        <begin position="1110"/>
        <end position="1144"/>
    </location>
</feature>
<evidence type="ECO:0000313" key="5">
    <source>
        <dbReference type="Proteomes" id="UP001152797"/>
    </source>
</evidence>
<name>A0A9P1DSW2_9DINO</name>
<feature type="region of interest" description="Disordered" evidence="1">
    <location>
        <begin position="787"/>
        <end position="829"/>
    </location>
</feature>
<feature type="region of interest" description="Disordered" evidence="1">
    <location>
        <begin position="413"/>
        <end position="514"/>
    </location>
</feature>
<dbReference type="OrthoDB" id="437354at2759"/>
<dbReference type="EMBL" id="CAMXCT010006549">
    <property type="protein sequence ID" value="CAI4015774.1"/>
    <property type="molecule type" value="Genomic_DNA"/>
</dbReference>
<feature type="compositionally biased region" description="Basic and acidic residues" evidence="1">
    <location>
        <begin position="480"/>
        <end position="504"/>
    </location>
</feature>
<dbReference type="Proteomes" id="UP001152797">
    <property type="component" value="Unassembled WGS sequence"/>
</dbReference>
<reference evidence="2" key="1">
    <citation type="submission" date="2022-10" db="EMBL/GenBank/DDBJ databases">
        <authorList>
            <person name="Chen Y."/>
            <person name="Dougan E. K."/>
            <person name="Chan C."/>
            <person name="Rhodes N."/>
            <person name="Thang M."/>
        </authorList>
    </citation>
    <scope>NUCLEOTIDE SEQUENCE</scope>
</reference>
<evidence type="ECO:0000256" key="1">
    <source>
        <dbReference type="SAM" id="MobiDB-lite"/>
    </source>
</evidence>
<feature type="compositionally biased region" description="Low complexity" evidence="1">
    <location>
        <begin position="123"/>
        <end position="132"/>
    </location>
</feature>
<reference evidence="3" key="2">
    <citation type="submission" date="2024-04" db="EMBL/GenBank/DDBJ databases">
        <authorList>
            <person name="Chen Y."/>
            <person name="Shah S."/>
            <person name="Dougan E. K."/>
            <person name="Thang M."/>
            <person name="Chan C."/>
        </authorList>
    </citation>
    <scope>NUCLEOTIDE SEQUENCE [LARGE SCALE GENOMIC DNA]</scope>
</reference>
<feature type="compositionally biased region" description="Basic residues" evidence="1">
    <location>
        <begin position="1145"/>
        <end position="1156"/>
    </location>
</feature>
<accession>A0A9P1DSW2</accession>
<evidence type="ECO:0000313" key="3">
    <source>
        <dbReference type="EMBL" id="CAL1169149.1"/>
    </source>
</evidence>
<evidence type="ECO:0000313" key="2">
    <source>
        <dbReference type="EMBL" id="CAI4015774.1"/>
    </source>
</evidence>
<feature type="compositionally biased region" description="Polar residues" evidence="1">
    <location>
        <begin position="104"/>
        <end position="115"/>
    </location>
</feature>
<feature type="compositionally biased region" description="Polar residues" evidence="1">
    <location>
        <begin position="168"/>
        <end position="184"/>
    </location>
</feature>
<protein>
    <submittedName>
        <fullName evidence="4">Retrovirus-related Pol polyprotein from transposon TNT 1-94</fullName>
    </submittedName>
</protein>
<comment type="caution">
    <text evidence="2">The sequence shown here is derived from an EMBL/GenBank/DDBJ whole genome shotgun (WGS) entry which is preliminary data.</text>
</comment>
<feature type="compositionally biased region" description="Low complexity" evidence="1">
    <location>
        <begin position="1162"/>
        <end position="1171"/>
    </location>
</feature>
<dbReference type="EMBL" id="CAMXCT020006549">
    <property type="protein sequence ID" value="CAL1169149.1"/>
    <property type="molecule type" value="Genomic_DNA"/>
</dbReference>
<feature type="region of interest" description="Disordered" evidence="1">
    <location>
        <begin position="100"/>
        <end position="215"/>
    </location>
</feature>
<gene>
    <name evidence="2" type="ORF">C1SCF055_LOCUS40582</name>
</gene>
<sequence>MVAELVPGRPGTSRWVVGKLREERPLVVKEKKDQPGQPVDAPTAERLSYVEGLRLQSAPQLGDPDFVDHRNPVRGGIPAHSAVSAAAQRGFNRFARRYPHLAQQERSNPGRSARSSYARETGGAHALLGEGLEPVDENATQTASEEVEDGSSSSSSAPTHHTDHQDNQTEFSEATLTHTPTSVWYSVDEEETEEATEQERSLIHPSNVPKPPTYNGKKEEWEKFKHIFTAWSSTVHGKYPELLEKYGAAKDPSDEAAFTEEEDRLAKAMYTFLMQYCPEPTMNVIGQGLHDANGFEIWRRLVRLSEPSYRTKAWVWRKHLSNPNFPSDIATWSTALHQWESELREYERMFRTSFSEDEKVSILAHASPKELQQSIFMHSDALNSYSKMRNYIEQHLVNKNVWKRPQGSQFGLTRVTNKVDDGGPMPMDIGGVSKGKGSKGDKGKGKGAKGKGSYDQSGKGDKAWKWQNSDKGTGKGKTKGSHEKGKGQEKGKGGKGKSQNEKGSGKGGQVNNPDAGKQCHVCKKFGHVAADCWWKVGAMENSTPAKEQTASSTGGSGAVGAVSDLLPSPNSMIFTVGESRVSAVSKTGNTRCLLVDSGACESVAKQGESVPLELHRKRWYLKVQHFAGSASHDGGSPSGNHPEAHCRVAQVEAGQKIEEEKEPDEWRREKKDGKDYLIRVHNTPRFQLFSPSKMKELPGSLHSILPGRLTKMVFSENGEQAEDESLWTSRGTASKSMGKEWLGESWFLLKEDEEDETAEEIDERELMPAGMVNAEAAQEESLRLLGKGARREKGDAESDGYEPSIASTEDLEKAMDVGQGKDKHQKRKEESKEHIIYSDYLFFNKDGHIIDKETGLKQKGLVTVLTAICKDSQFPFAIVVLAKGGNEYAIKALITWIEELGWDRATIQVDQENSLHKLYDEVKKRMPEKKVKLRKSPRYSSQSLADGEMVKGLIAGKVRFHINKSRTTPYRIISGAEYTGELIPLGETVMAKFPRAAHEKSAPRWTKGIYGGKTSSSDEYLVLTESVAQKYRTVRRLPVGSQYQKETFDKMRGAPWNAVLGITKSKPDAVVSRKALVLAPELASEEVYDFKEKPEKGQPLAIEIPAPMVRFREGKREDRKEPKEAATSSKESKMTVDDEGPTKEKRLRLKSQIQRKVKAEAARSGSAAASAGLPERYDIATPEDAPMSRRSTVEAEEPEVSTAQDMIAAVAQNGEWRYAGEKRKTGGHYDKIHEYKRWLEKNGLQFIAQLAKGQGGSFFGVPDREGPGDSKGQPVMMKPPQEWLEDYDVWLASQPKEIQDELKDVPASEIVWQVDGNLYGRQSAAVQYRDRLEEY</sequence>
<proteinExistence type="predicted"/>